<reference evidence="3" key="1">
    <citation type="journal article" date="2019" name="Int. J. Syst. Evol. Microbiol.">
        <title>The Global Catalogue of Microorganisms (GCM) 10K type strain sequencing project: providing services to taxonomists for standard genome sequencing and annotation.</title>
        <authorList>
            <consortium name="The Broad Institute Genomics Platform"/>
            <consortium name="The Broad Institute Genome Sequencing Center for Infectious Disease"/>
            <person name="Wu L."/>
            <person name="Ma J."/>
        </authorList>
    </citation>
    <scope>NUCLEOTIDE SEQUENCE [LARGE SCALE GENOMIC DNA]</scope>
    <source>
        <strain evidence="3">CGMCC 1.6774</strain>
    </source>
</reference>
<keyword evidence="3" id="KW-1185">Reference proteome</keyword>
<accession>A0ABW5AH65</accession>
<evidence type="ECO:0000313" key="3">
    <source>
        <dbReference type="Proteomes" id="UP001597314"/>
    </source>
</evidence>
<protein>
    <submittedName>
        <fullName evidence="2">DUF2493 domain-containing protein</fullName>
    </submittedName>
</protein>
<dbReference type="RefSeq" id="WP_378477194.1">
    <property type="nucleotide sequence ID" value="NZ_JBHUIW010000006.1"/>
</dbReference>
<sequence length="143" mass="15209">MRLLLAGGRCLSDAAPILAALDAVRRKHRVSVLIHGGHAVLGAVAEDWARAHDIDVIRYPANWKLHGRRAEALRNAFMLADSRPDLVLVLPGGADTADLIDRARAGGLPVLHGCDAEARDPVTRTASILATARPARAARLHGS</sequence>
<feature type="domain" description="YspA cpYpsA-related SLOG" evidence="1">
    <location>
        <begin position="1"/>
        <end position="66"/>
    </location>
</feature>
<gene>
    <name evidence="2" type="ORF">ACFSOX_07595</name>
</gene>
<name>A0ABW5AH65_9BRAD</name>
<proteinExistence type="predicted"/>
<dbReference type="EMBL" id="JBHUIW010000006">
    <property type="protein sequence ID" value="MFD2182011.1"/>
    <property type="molecule type" value="Genomic_DNA"/>
</dbReference>
<dbReference type="Pfam" id="PF10686">
    <property type="entry name" value="YAcAr"/>
    <property type="match status" value="1"/>
</dbReference>
<dbReference type="Proteomes" id="UP001597314">
    <property type="component" value="Unassembled WGS sequence"/>
</dbReference>
<evidence type="ECO:0000313" key="2">
    <source>
        <dbReference type="EMBL" id="MFD2182011.1"/>
    </source>
</evidence>
<evidence type="ECO:0000259" key="1">
    <source>
        <dbReference type="Pfam" id="PF10686"/>
    </source>
</evidence>
<comment type="caution">
    <text evidence="2">The sequence shown here is derived from an EMBL/GenBank/DDBJ whole genome shotgun (WGS) entry which is preliminary data.</text>
</comment>
<organism evidence="2 3">
    <name type="scientific">Rhodoplanes azumiensis</name>
    <dbReference type="NCBI Taxonomy" id="1897628"/>
    <lineage>
        <taxon>Bacteria</taxon>
        <taxon>Pseudomonadati</taxon>
        <taxon>Pseudomonadota</taxon>
        <taxon>Alphaproteobacteria</taxon>
        <taxon>Hyphomicrobiales</taxon>
        <taxon>Nitrobacteraceae</taxon>
        <taxon>Rhodoplanes</taxon>
    </lineage>
</organism>
<dbReference type="InterPro" id="IPR019627">
    <property type="entry name" value="YAcAr"/>
</dbReference>